<accession>A0A1I1SBB2</accession>
<evidence type="ECO:0000259" key="2">
    <source>
        <dbReference type="Pfam" id="PF20990"/>
    </source>
</evidence>
<organism evidence="3 4">
    <name type="scientific">Lactobacillus bombicola</name>
    <dbReference type="NCBI Taxonomy" id="1505723"/>
    <lineage>
        <taxon>Bacteria</taxon>
        <taxon>Bacillati</taxon>
        <taxon>Bacillota</taxon>
        <taxon>Bacilli</taxon>
        <taxon>Lactobacillales</taxon>
        <taxon>Lactobacillaceae</taxon>
        <taxon>Lactobacillus</taxon>
    </lineage>
</organism>
<evidence type="ECO:0000313" key="4">
    <source>
        <dbReference type="Proteomes" id="UP000199599"/>
    </source>
</evidence>
<feature type="transmembrane region" description="Helical" evidence="1">
    <location>
        <begin position="183"/>
        <end position="202"/>
    </location>
</feature>
<keyword evidence="1" id="KW-1133">Transmembrane helix</keyword>
<protein>
    <submittedName>
        <fullName evidence="3">Predicted membrane protein</fullName>
    </submittedName>
</protein>
<feature type="transmembrane region" description="Helical" evidence="1">
    <location>
        <begin position="209"/>
        <end position="227"/>
    </location>
</feature>
<proteinExistence type="predicted"/>
<dbReference type="InterPro" id="IPR048389">
    <property type="entry name" value="YciQ-like_C"/>
</dbReference>
<name>A0A1I1SBB2_9LACO</name>
<dbReference type="AlphaFoldDB" id="A0A1I1SBB2"/>
<dbReference type="Proteomes" id="UP000199599">
    <property type="component" value="Unassembled WGS sequence"/>
</dbReference>
<evidence type="ECO:0000256" key="1">
    <source>
        <dbReference type="SAM" id="Phobius"/>
    </source>
</evidence>
<reference evidence="4" key="1">
    <citation type="submission" date="2016-10" db="EMBL/GenBank/DDBJ databases">
        <authorList>
            <person name="Varghese N."/>
            <person name="Submissions S."/>
        </authorList>
    </citation>
    <scope>NUCLEOTIDE SEQUENCE [LARGE SCALE GENOMIC DNA]</scope>
    <source>
        <strain evidence="4">R-53102</strain>
    </source>
</reference>
<sequence>MSQETNRKRKKIFIFEIGLVLIIVLSATSATVLGFTVKKQGGTVHNSNSIPHNYECPSVNAVVAQIMDKVDMPDIRAFIAYLMELAVKKKVLIEDYQKDGTTFYRITLKDMHLISQDPLLAALFNDIGNGQTVTTEEIKNSRGKKVSQKVNRCYIDWRIKSYNEVVNQGLLAEKLIHKRNTNQTIICSLLFLSFGGALIFFFKFSEFRIIMLVVETILLFFGINALVHSNNMISFYSQKGAEITNQIRGFKHMLEDIGSFEMRDVGDLVLWEDIMPYAVTFDLAKKVLKELKIEFTTDEWQQSDFYIHEPIYNFNSKGFYESFNSSLGSACSIGGTSGDFSSGTSGGFGAGSGGGAF</sequence>
<feature type="transmembrane region" description="Helical" evidence="1">
    <location>
        <begin position="12"/>
        <end position="37"/>
    </location>
</feature>
<gene>
    <name evidence="3" type="ORF">SAMN04487792_0715</name>
</gene>
<dbReference type="Pfam" id="PF20990">
    <property type="entry name" value="DUF2207_C"/>
    <property type="match status" value="1"/>
</dbReference>
<dbReference type="RefSeq" id="WP_159428285.1">
    <property type="nucleotide sequence ID" value="NZ_CBCRVU010000003.1"/>
</dbReference>
<keyword evidence="1" id="KW-0812">Transmembrane</keyword>
<dbReference type="STRING" id="1505723.SAMN04487792_0715"/>
<dbReference type="EMBL" id="FOMN01000003">
    <property type="protein sequence ID" value="SFD41123.1"/>
    <property type="molecule type" value="Genomic_DNA"/>
</dbReference>
<keyword evidence="1" id="KW-0472">Membrane</keyword>
<feature type="domain" description="Predicted membrane protein YciQ-like C-terminal" evidence="2">
    <location>
        <begin position="52"/>
        <end position="291"/>
    </location>
</feature>
<evidence type="ECO:0000313" key="3">
    <source>
        <dbReference type="EMBL" id="SFD41123.1"/>
    </source>
</evidence>